<dbReference type="InterPro" id="IPR036412">
    <property type="entry name" value="HAD-like_sf"/>
</dbReference>
<dbReference type="SUPFAM" id="SSF56784">
    <property type="entry name" value="HAD-like"/>
    <property type="match status" value="1"/>
</dbReference>
<dbReference type="GO" id="GO:0016787">
    <property type="term" value="F:hydrolase activity"/>
    <property type="evidence" value="ECO:0007669"/>
    <property type="project" value="UniProtKB-KW"/>
</dbReference>
<dbReference type="InterPro" id="IPR004274">
    <property type="entry name" value="FCP1_dom"/>
</dbReference>
<dbReference type="PANTHER" id="PTHR12210">
    <property type="entry name" value="DULLARD PROTEIN PHOSPHATASE"/>
    <property type="match status" value="1"/>
</dbReference>
<dbReference type="AlphaFoldDB" id="A0A9X2I5Z5"/>
<dbReference type="InterPro" id="IPR023214">
    <property type="entry name" value="HAD_sf"/>
</dbReference>
<evidence type="ECO:0000259" key="1">
    <source>
        <dbReference type="PROSITE" id="PS50969"/>
    </source>
</evidence>
<dbReference type="InterPro" id="IPR050365">
    <property type="entry name" value="TIM50"/>
</dbReference>
<reference evidence="2" key="2">
    <citation type="submission" date="2023-01" db="EMBL/GenBank/DDBJ databases">
        <title>Gilvimarinus xylanilyticus HB14 isolated from Caulerpa lentillifera aquaculture base in Hainan, China.</title>
        <authorList>
            <person name="Zhang Y.-J."/>
        </authorList>
    </citation>
    <scope>NUCLEOTIDE SEQUENCE</scope>
    <source>
        <strain evidence="2">HB14</strain>
    </source>
</reference>
<organism evidence="2 3">
    <name type="scientific">Gilvimarinus xylanilyticus</name>
    <dbReference type="NCBI Taxonomy" id="2944139"/>
    <lineage>
        <taxon>Bacteria</taxon>
        <taxon>Pseudomonadati</taxon>
        <taxon>Pseudomonadota</taxon>
        <taxon>Gammaproteobacteria</taxon>
        <taxon>Cellvibrionales</taxon>
        <taxon>Cellvibrionaceae</taxon>
        <taxon>Gilvimarinus</taxon>
    </lineage>
</organism>
<sequence>MKTHGERQPVKPPEKRLLVLDVDNTLLHLPRYDPMLFALAELKVSSEDFYRDLPAGGVPLEKASPVKVYPRPHLQEFLHSAQQLGYDLALCTTATSDYLDVVLPLCGIDRGIFCEVIHRDTLKYNPKRRCKDLGQFIHLGYSKEQMVVIDDRPDLYFQRENVLQIEPFEVNPELGEYHKDAELLQMIEKLRYLGDASLAKLRRDARTESQREAAIRDIALKAFNRNKYRDLPFHPDITTKFTPDIDRYPNIGPVTLDIVTFLVFKDYGLVGVIKKEEGGYAINNLCPKEWTEVPGGLNRYSTSDPLLERMFWFRNAPPSLADVCASLGYIVAENDPLTLGAVTLTETCDNLHFLAYFNWFDDEDPMLFK</sequence>
<dbReference type="Gene3D" id="3.40.50.1000">
    <property type="entry name" value="HAD superfamily/HAD-like"/>
    <property type="match status" value="1"/>
</dbReference>
<gene>
    <name evidence="2" type="ORF">M6D89_16720</name>
</gene>
<accession>A0A9X2I5Z5</accession>
<dbReference type="SMART" id="SM00577">
    <property type="entry name" value="CPDc"/>
    <property type="match status" value="1"/>
</dbReference>
<proteinExistence type="predicted"/>
<reference evidence="2" key="1">
    <citation type="submission" date="2022-05" db="EMBL/GenBank/DDBJ databases">
        <authorList>
            <person name="Sun H.-N."/>
        </authorList>
    </citation>
    <scope>NUCLEOTIDE SEQUENCE</scope>
    <source>
        <strain evidence="2">HB14</strain>
    </source>
</reference>
<feature type="domain" description="FCP1 homology" evidence="1">
    <location>
        <begin position="11"/>
        <end position="193"/>
    </location>
</feature>
<dbReference type="EMBL" id="JAMFTH010000008">
    <property type="protein sequence ID" value="MCP8900950.1"/>
    <property type="molecule type" value="Genomic_DNA"/>
</dbReference>
<evidence type="ECO:0000313" key="3">
    <source>
        <dbReference type="Proteomes" id="UP001139319"/>
    </source>
</evidence>
<name>A0A9X2I5Z5_9GAMM</name>
<dbReference type="Pfam" id="PF03031">
    <property type="entry name" value="NIF"/>
    <property type="match status" value="1"/>
</dbReference>
<dbReference type="Proteomes" id="UP001139319">
    <property type="component" value="Unassembled WGS sequence"/>
</dbReference>
<keyword evidence="2" id="KW-0378">Hydrolase</keyword>
<dbReference type="RefSeq" id="WP_253969235.1">
    <property type="nucleotide sequence ID" value="NZ_JAMFTH010000008.1"/>
</dbReference>
<evidence type="ECO:0000313" key="2">
    <source>
        <dbReference type="EMBL" id="MCP8900950.1"/>
    </source>
</evidence>
<protein>
    <submittedName>
        <fullName evidence="2">HAD family hydrolase</fullName>
    </submittedName>
</protein>
<comment type="caution">
    <text evidence="2">The sequence shown here is derived from an EMBL/GenBank/DDBJ whole genome shotgun (WGS) entry which is preliminary data.</text>
</comment>
<keyword evidence="3" id="KW-1185">Reference proteome</keyword>
<dbReference type="PROSITE" id="PS50969">
    <property type="entry name" value="FCP1"/>
    <property type="match status" value="1"/>
</dbReference>